<keyword evidence="2" id="KW-1185">Reference proteome</keyword>
<dbReference type="AlphaFoldDB" id="M0K8E1"/>
<organism evidence="1 2">
    <name type="scientific">Haloarcula marismortui ATCC 33799</name>
    <dbReference type="NCBI Taxonomy" id="662475"/>
    <lineage>
        <taxon>Archaea</taxon>
        <taxon>Methanobacteriati</taxon>
        <taxon>Methanobacteriota</taxon>
        <taxon>Stenosarchaea group</taxon>
        <taxon>Halobacteria</taxon>
        <taxon>Halobacteriales</taxon>
        <taxon>Haloarculaceae</taxon>
        <taxon>Haloarcula</taxon>
    </lineage>
</organism>
<sequence>MRTTVVGDGMARRFTIVCDDDQARIIETLARRYGITEEEVLSQLVELGLEVRDEQTV</sequence>
<comment type="caution">
    <text evidence="1">The sequence shown here is derived from an EMBL/GenBank/DDBJ whole genome shotgun (WGS) entry which is preliminary data.</text>
</comment>
<proteinExistence type="predicted"/>
<protein>
    <submittedName>
        <fullName evidence="1">CopG family transcriptional regulator</fullName>
    </submittedName>
</protein>
<name>M0K8E1_9EURY</name>
<evidence type="ECO:0000313" key="1">
    <source>
        <dbReference type="EMBL" id="EMA17657.1"/>
    </source>
</evidence>
<dbReference type="Proteomes" id="UP000011687">
    <property type="component" value="Unassembled WGS sequence"/>
</dbReference>
<dbReference type="PATRIC" id="fig|662475.6.peg.2131"/>
<accession>M0K8E1</accession>
<reference evidence="1 2" key="1">
    <citation type="journal article" date="2014" name="PLoS Genet.">
        <title>Phylogenetically driven sequencing of extremely halophilic archaea reveals strategies for static and dynamic osmo-response.</title>
        <authorList>
            <person name="Becker E.A."/>
            <person name="Seitzer P.M."/>
            <person name="Tritt A."/>
            <person name="Larsen D."/>
            <person name="Krusor M."/>
            <person name="Yao A.I."/>
            <person name="Wu D."/>
            <person name="Madern D."/>
            <person name="Eisen J.A."/>
            <person name="Darling A.E."/>
            <person name="Facciotti M.T."/>
        </authorList>
    </citation>
    <scope>NUCLEOTIDE SEQUENCE [LARGE SCALE GENOMIC DNA]</scope>
    <source>
        <strain evidence="1 2">ATCC 33799</strain>
    </source>
</reference>
<gene>
    <name evidence="1" type="ORF">C435_10894</name>
</gene>
<evidence type="ECO:0000313" key="2">
    <source>
        <dbReference type="Proteomes" id="UP000011687"/>
    </source>
</evidence>
<dbReference type="EMBL" id="AOLS01000060">
    <property type="protein sequence ID" value="EMA17657.1"/>
    <property type="molecule type" value="Genomic_DNA"/>
</dbReference>